<keyword evidence="5 8" id="KW-0812">Transmembrane</keyword>
<comment type="subcellular location">
    <subcellularLocation>
        <location evidence="1 8">Cell membrane</location>
        <topology evidence="1 8">Multi-pass membrane protein</topology>
    </subcellularLocation>
</comment>
<evidence type="ECO:0000259" key="9">
    <source>
        <dbReference type="Pfam" id="PF04535"/>
    </source>
</evidence>
<feature type="transmembrane region" description="Helical" evidence="8">
    <location>
        <begin position="65"/>
        <end position="87"/>
    </location>
</feature>
<keyword evidence="11" id="KW-1185">Reference proteome</keyword>
<accession>A0AA89AXB4</accession>
<keyword evidence="4 8" id="KW-1003">Cell membrane</keyword>
<evidence type="ECO:0000256" key="1">
    <source>
        <dbReference type="ARBA" id="ARBA00004651"/>
    </source>
</evidence>
<evidence type="ECO:0000256" key="2">
    <source>
        <dbReference type="ARBA" id="ARBA00007651"/>
    </source>
</evidence>
<sequence length="184" mass="19881">MDSSEAKVMQNLPLKTSKSSLAAQVCLRLLALGATLAAACIMITSKQSVVVFGINIDARYSYSPAFKFLALANLIACAFSLISLIIAPILARKGSHPASYFYMFLHDLVLMTLLMAGGAAATAIGYVGRYGNSHTGWMAICDNFGKFCDRVTVSVLLSFFGFVLYLFLVIISANRSRQIQVGRC</sequence>
<feature type="domain" description="Casparian strip membrane protein" evidence="9">
    <location>
        <begin position="22"/>
        <end position="164"/>
    </location>
</feature>
<evidence type="ECO:0000256" key="7">
    <source>
        <dbReference type="ARBA" id="ARBA00023136"/>
    </source>
</evidence>
<name>A0AA89AXB4_9ASTE</name>
<dbReference type="Pfam" id="PF04535">
    <property type="entry name" value="CASP_dom"/>
    <property type="match status" value="1"/>
</dbReference>
<evidence type="ECO:0000313" key="11">
    <source>
        <dbReference type="Proteomes" id="UP001188597"/>
    </source>
</evidence>
<keyword evidence="7 8" id="KW-0472">Membrane</keyword>
<dbReference type="AlphaFoldDB" id="A0AA89AXB4"/>
<evidence type="ECO:0000256" key="8">
    <source>
        <dbReference type="RuleBase" id="RU361233"/>
    </source>
</evidence>
<feature type="transmembrane region" description="Helical" evidence="8">
    <location>
        <begin position="153"/>
        <end position="173"/>
    </location>
</feature>
<dbReference type="InterPro" id="IPR006702">
    <property type="entry name" value="CASP_dom"/>
</dbReference>
<dbReference type="InterPro" id="IPR006459">
    <property type="entry name" value="CASP/CASPL"/>
</dbReference>
<dbReference type="EMBL" id="JAVXUP010000963">
    <property type="protein sequence ID" value="KAK3017998.1"/>
    <property type="molecule type" value="Genomic_DNA"/>
</dbReference>
<evidence type="ECO:0000256" key="3">
    <source>
        <dbReference type="ARBA" id="ARBA00011489"/>
    </source>
</evidence>
<evidence type="ECO:0000256" key="6">
    <source>
        <dbReference type="ARBA" id="ARBA00022989"/>
    </source>
</evidence>
<evidence type="ECO:0000256" key="5">
    <source>
        <dbReference type="ARBA" id="ARBA00022692"/>
    </source>
</evidence>
<dbReference type="PANTHER" id="PTHR36488:SF8">
    <property type="entry name" value="CASP-LIKE PROTEIN 1U1"/>
    <property type="match status" value="1"/>
</dbReference>
<protein>
    <recommendedName>
        <fullName evidence="8">CASP-like protein</fullName>
    </recommendedName>
</protein>
<gene>
    <name evidence="10" type="ORF">RJ639_004374</name>
</gene>
<dbReference type="PANTHER" id="PTHR36488">
    <property type="entry name" value="CASP-LIKE PROTEIN 1U1"/>
    <property type="match status" value="1"/>
</dbReference>
<comment type="subunit">
    <text evidence="3 8">Homodimer and heterodimers.</text>
</comment>
<reference evidence="10" key="1">
    <citation type="submission" date="2022-12" db="EMBL/GenBank/DDBJ databases">
        <title>Draft genome assemblies for two species of Escallonia (Escalloniales).</title>
        <authorList>
            <person name="Chanderbali A."/>
            <person name="Dervinis C."/>
            <person name="Anghel I."/>
            <person name="Soltis D."/>
            <person name="Soltis P."/>
            <person name="Zapata F."/>
        </authorList>
    </citation>
    <scope>NUCLEOTIDE SEQUENCE</scope>
    <source>
        <strain evidence="10">UCBG64.0493</strain>
        <tissue evidence="10">Leaf</tissue>
    </source>
</reference>
<dbReference type="Proteomes" id="UP001188597">
    <property type="component" value="Unassembled WGS sequence"/>
</dbReference>
<organism evidence="10 11">
    <name type="scientific">Escallonia herrerae</name>
    <dbReference type="NCBI Taxonomy" id="1293975"/>
    <lineage>
        <taxon>Eukaryota</taxon>
        <taxon>Viridiplantae</taxon>
        <taxon>Streptophyta</taxon>
        <taxon>Embryophyta</taxon>
        <taxon>Tracheophyta</taxon>
        <taxon>Spermatophyta</taxon>
        <taxon>Magnoliopsida</taxon>
        <taxon>eudicotyledons</taxon>
        <taxon>Gunneridae</taxon>
        <taxon>Pentapetalae</taxon>
        <taxon>asterids</taxon>
        <taxon>campanulids</taxon>
        <taxon>Escalloniales</taxon>
        <taxon>Escalloniaceae</taxon>
        <taxon>Escallonia</taxon>
    </lineage>
</organism>
<evidence type="ECO:0000256" key="4">
    <source>
        <dbReference type="ARBA" id="ARBA00022475"/>
    </source>
</evidence>
<feature type="transmembrane region" description="Helical" evidence="8">
    <location>
        <begin position="108"/>
        <end position="128"/>
    </location>
</feature>
<comment type="similarity">
    <text evidence="2 8">Belongs to the Casparian strip membrane proteins (CASP) family.</text>
</comment>
<comment type="caution">
    <text evidence="10">The sequence shown here is derived from an EMBL/GenBank/DDBJ whole genome shotgun (WGS) entry which is preliminary data.</text>
</comment>
<dbReference type="NCBIfam" id="TIGR01569">
    <property type="entry name" value="A_tha_TIGR01569"/>
    <property type="match status" value="1"/>
</dbReference>
<dbReference type="InterPro" id="IPR044173">
    <property type="entry name" value="CASPL"/>
</dbReference>
<keyword evidence="6 8" id="KW-1133">Transmembrane helix</keyword>
<proteinExistence type="inferred from homology"/>
<dbReference type="GO" id="GO:0005886">
    <property type="term" value="C:plasma membrane"/>
    <property type="evidence" value="ECO:0007669"/>
    <property type="project" value="UniProtKB-SubCell"/>
</dbReference>
<feature type="transmembrane region" description="Helical" evidence="8">
    <location>
        <begin position="21"/>
        <end position="45"/>
    </location>
</feature>
<evidence type="ECO:0000313" key="10">
    <source>
        <dbReference type="EMBL" id="KAK3017998.1"/>
    </source>
</evidence>